<sequence length="124" mass="13903">MRNRGLRSPLSIGASFMNNITATDLFLGCGGFAALLLLLYVISSTIAECHLDRFLTAYNSRLRALYSVGFYKNRSVFRIEGSQVLIETASPLKMFFIVRRLYSGQLSRHALEMLSDTPFSKLPS</sequence>
<organism evidence="2 3">
    <name type="scientific">Ralstonia phage phiRSL1</name>
    <dbReference type="NCBI Taxonomy" id="1980924"/>
    <lineage>
        <taxon>Viruses</taxon>
        <taxon>Duplodnaviria</taxon>
        <taxon>Heunggongvirae</taxon>
        <taxon>Uroviricota</taxon>
        <taxon>Caudoviricetes</taxon>
        <taxon>Mieseafarmvirus</taxon>
        <taxon>Mieseafarmvirus RSL1</taxon>
    </lineage>
</organism>
<keyword evidence="1" id="KW-0812">Transmembrane</keyword>
<dbReference type="KEGG" id="vg:6369750"/>
<keyword evidence="1" id="KW-1133">Transmembrane helix</keyword>
<dbReference type="GeneID" id="6369750"/>
<evidence type="ECO:0000313" key="2">
    <source>
        <dbReference type="EMBL" id="BAG41517.1"/>
    </source>
</evidence>
<proteinExistence type="predicted"/>
<evidence type="ECO:0000313" key="3">
    <source>
        <dbReference type="Proteomes" id="UP000001034"/>
    </source>
</evidence>
<reference evidence="2 3" key="1">
    <citation type="journal article" date="2010" name="Virology">
        <title>A jumbo phage infecting the phytopathogen Ralstonia solanacearum defines a new lineage of the Myoviridae family.</title>
        <authorList>
            <person name="Yamada T."/>
            <person name="Satoh S."/>
            <person name="Ishikawa H."/>
            <person name="Fujiwara A."/>
            <person name="Kawasaki T."/>
            <person name="Fujie M."/>
            <person name="Ogata H."/>
        </authorList>
    </citation>
    <scope>NUCLEOTIDE SEQUENCE [LARGE SCALE GENOMIC DNA]</scope>
</reference>
<protein>
    <submittedName>
        <fullName evidence="2">Uncharacterized protein</fullName>
    </submittedName>
</protein>
<accession>B2ZXU1</accession>
<dbReference type="Proteomes" id="UP000001034">
    <property type="component" value="Segment"/>
</dbReference>
<dbReference type="RefSeq" id="YP_001949947.1">
    <property type="nucleotide sequence ID" value="NC_010811.2"/>
</dbReference>
<name>B2ZXU1_9CAUD</name>
<keyword evidence="1" id="KW-0472">Membrane</keyword>
<feature type="transmembrane region" description="Helical" evidence="1">
    <location>
        <begin position="21"/>
        <end position="42"/>
    </location>
</feature>
<keyword evidence="3" id="KW-1185">Reference proteome</keyword>
<evidence type="ECO:0000256" key="1">
    <source>
        <dbReference type="SAM" id="Phobius"/>
    </source>
</evidence>
<dbReference type="EMBL" id="AB366653">
    <property type="protein sequence ID" value="BAG41517.1"/>
    <property type="molecule type" value="Genomic_DNA"/>
</dbReference>